<gene>
    <name evidence="2" type="ORF">ASIM_LOCUS5856</name>
</gene>
<dbReference type="WBParaSite" id="ASIM_0000606401-mRNA-1">
    <property type="protein sequence ID" value="ASIM_0000606401-mRNA-1"/>
    <property type="gene ID" value="ASIM_0000606401"/>
</dbReference>
<organism evidence="4">
    <name type="scientific">Anisakis simplex</name>
    <name type="common">Herring worm</name>
    <dbReference type="NCBI Taxonomy" id="6269"/>
    <lineage>
        <taxon>Eukaryota</taxon>
        <taxon>Metazoa</taxon>
        <taxon>Ecdysozoa</taxon>
        <taxon>Nematoda</taxon>
        <taxon>Chromadorea</taxon>
        <taxon>Rhabditida</taxon>
        <taxon>Spirurina</taxon>
        <taxon>Ascaridomorpha</taxon>
        <taxon>Ascaridoidea</taxon>
        <taxon>Anisakidae</taxon>
        <taxon>Anisakis</taxon>
        <taxon>Anisakis simplex complex</taxon>
    </lineage>
</organism>
<dbReference type="InterPro" id="IPR002110">
    <property type="entry name" value="Ankyrin_rpt"/>
</dbReference>
<dbReference type="EMBL" id="UYRR01011989">
    <property type="protein sequence ID" value="VDK26174.1"/>
    <property type="molecule type" value="Genomic_DNA"/>
</dbReference>
<dbReference type="Pfam" id="PF00023">
    <property type="entry name" value="Ank"/>
    <property type="match status" value="1"/>
</dbReference>
<feature type="repeat" description="ANK" evidence="1">
    <location>
        <begin position="20"/>
        <end position="54"/>
    </location>
</feature>
<accession>A0A0M3JEL8</accession>
<evidence type="ECO:0000313" key="3">
    <source>
        <dbReference type="Proteomes" id="UP000267096"/>
    </source>
</evidence>
<dbReference type="SUPFAM" id="SSF48403">
    <property type="entry name" value="Ankyrin repeat"/>
    <property type="match status" value="1"/>
</dbReference>
<reference evidence="2 3" key="2">
    <citation type="submission" date="2018-11" db="EMBL/GenBank/DDBJ databases">
        <authorList>
            <consortium name="Pathogen Informatics"/>
        </authorList>
    </citation>
    <scope>NUCLEOTIDE SEQUENCE [LARGE SCALE GENOMIC DNA]</scope>
</reference>
<evidence type="ECO:0000313" key="2">
    <source>
        <dbReference type="EMBL" id="VDK26174.1"/>
    </source>
</evidence>
<name>A0A0M3JEL8_ANISI</name>
<dbReference type="Gene3D" id="1.25.40.20">
    <property type="entry name" value="Ankyrin repeat-containing domain"/>
    <property type="match status" value="1"/>
</dbReference>
<evidence type="ECO:0000256" key="1">
    <source>
        <dbReference type="PROSITE-ProRule" id="PRU00023"/>
    </source>
</evidence>
<keyword evidence="1" id="KW-0040">ANK repeat</keyword>
<dbReference type="Proteomes" id="UP000267096">
    <property type="component" value="Unassembled WGS sequence"/>
</dbReference>
<evidence type="ECO:0000313" key="4">
    <source>
        <dbReference type="WBParaSite" id="ASIM_0000606401-mRNA-1"/>
    </source>
</evidence>
<proteinExistence type="predicted"/>
<keyword evidence="3" id="KW-1185">Reference proteome</keyword>
<dbReference type="AlphaFoldDB" id="A0A0M3JEL8"/>
<reference evidence="4" key="1">
    <citation type="submission" date="2017-02" db="UniProtKB">
        <authorList>
            <consortium name="WormBaseParasite"/>
        </authorList>
    </citation>
    <scope>IDENTIFICATION</scope>
</reference>
<sequence>MDILLGTAIRKRALICKDNDGVTPIHAAASRGHLDCLTESIKLIKFNDINVLDKKSRSIFACILS</sequence>
<dbReference type="PROSITE" id="PS50088">
    <property type="entry name" value="ANK_REPEAT"/>
    <property type="match status" value="1"/>
</dbReference>
<dbReference type="InterPro" id="IPR036770">
    <property type="entry name" value="Ankyrin_rpt-contain_sf"/>
</dbReference>
<protein>
    <submittedName>
        <fullName evidence="4">ANK_REP_REGION domain-containing protein</fullName>
    </submittedName>
</protein>
<dbReference type="OrthoDB" id="7464126at2759"/>